<dbReference type="Gene3D" id="3.40.50.1820">
    <property type="entry name" value="alpha/beta hydrolase"/>
    <property type="match status" value="1"/>
</dbReference>
<dbReference type="EMBL" id="AWTP01000067">
    <property type="protein sequence ID" value="KGH17160.1"/>
    <property type="molecule type" value="Genomic_DNA"/>
</dbReference>
<dbReference type="Pfam" id="PF07859">
    <property type="entry name" value="Abhydrolase_3"/>
    <property type="match status" value="1"/>
</dbReference>
<protein>
    <recommendedName>
        <fullName evidence="3">Alpha/beta hydrolase fold-3 domain-containing protein</fullName>
    </recommendedName>
</protein>
<dbReference type="PROSITE" id="PS01173">
    <property type="entry name" value="LIPASE_GDXG_HIS"/>
    <property type="match status" value="1"/>
</dbReference>
<dbReference type="SUPFAM" id="SSF53474">
    <property type="entry name" value="alpha/beta-Hydrolases"/>
    <property type="match status" value="1"/>
</dbReference>
<dbReference type="InterPro" id="IPR002168">
    <property type="entry name" value="Lipase_GDXG_HIS_AS"/>
</dbReference>
<dbReference type="PANTHER" id="PTHR48081:SF30">
    <property type="entry name" value="ACETYL-HYDROLASE LIPR-RELATED"/>
    <property type="match status" value="1"/>
</dbReference>
<dbReference type="AlphaFoldDB" id="A0A0E3C152"/>
<name>A0A0E3C152_9BURK</name>
<dbReference type="InterPro" id="IPR050300">
    <property type="entry name" value="GDXG_lipolytic_enzyme"/>
</dbReference>
<dbReference type="Proteomes" id="UP000029549">
    <property type="component" value="Unassembled WGS sequence"/>
</dbReference>
<dbReference type="RefSeq" id="WP_034390421.1">
    <property type="nucleotide sequence ID" value="NZ_AWTM01000118.1"/>
</dbReference>
<comment type="caution">
    <text evidence="4">The sequence shown here is derived from an EMBL/GenBank/DDBJ whole genome shotgun (WGS) entry which is preliminary data.</text>
</comment>
<evidence type="ECO:0000313" key="5">
    <source>
        <dbReference type="Proteomes" id="UP000029549"/>
    </source>
</evidence>
<proteinExistence type="inferred from homology"/>
<evidence type="ECO:0000256" key="1">
    <source>
        <dbReference type="ARBA" id="ARBA00010515"/>
    </source>
</evidence>
<evidence type="ECO:0000313" key="4">
    <source>
        <dbReference type="EMBL" id="KGH17160.1"/>
    </source>
</evidence>
<keyword evidence="2" id="KW-0378">Hydrolase</keyword>
<keyword evidence="5" id="KW-1185">Reference proteome</keyword>
<dbReference type="GO" id="GO:0004806">
    <property type="term" value="F:triacylglycerol lipase activity"/>
    <property type="evidence" value="ECO:0007669"/>
    <property type="project" value="TreeGrafter"/>
</dbReference>
<organism evidence="4 5">
    <name type="scientific">Comamonas thiooxydans</name>
    <dbReference type="NCBI Taxonomy" id="363952"/>
    <lineage>
        <taxon>Bacteria</taxon>
        <taxon>Pseudomonadati</taxon>
        <taxon>Pseudomonadota</taxon>
        <taxon>Betaproteobacteria</taxon>
        <taxon>Burkholderiales</taxon>
        <taxon>Comamonadaceae</taxon>
        <taxon>Comamonas</taxon>
    </lineage>
</organism>
<dbReference type="PANTHER" id="PTHR48081">
    <property type="entry name" value="AB HYDROLASE SUPERFAMILY PROTEIN C4A8.06C"/>
    <property type="match status" value="1"/>
</dbReference>
<evidence type="ECO:0000256" key="2">
    <source>
        <dbReference type="ARBA" id="ARBA00022801"/>
    </source>
</evidence>
<accession>A0A0E3C152</accession>
<dbReference type="InterPro" id="IPR029058">
    <property type="entry name" value="AB_hydrolase_fold"/>
</dbReference>
<dbReference type="InterPro" id="IPR013094">
    <property type="entry name" value="AB_hydrolase_3"/>
</dbReference>
<feature type="domain" description="Alpha/beta hydrolase fold-3" evidence="3">
    <location>
        <begin position="66"/>
        <end position="266"/>
    </location>
</feature>
<reference evidence="4 5" key="1">
    <citation type="submission" date="2013-09" db="EMBL/GenBank/DDBJ databases">
        <title>High correlation between genotypes and phenotypes of environmental bacteria Comamonas testosteroni strains.</title>
        <authorList>
            <person name="Liu L."/>
            <person name="Zhu W."/>
            <person name="Xia X."/>
            <person name="Xu B."/>
            <person name="Luo M."/>
            <person name="Wang G."/>
        </authorList>
    </citation>
    <scope>NUCLEOTIDE SEQUENCE [LARGE SCALE GENOMIC DNA]</scope>
    <source>
        <strain evidence="4 5">DF2</strain>
    </source>
</reference>
<sequence length="299" mass="32438">MNELEQLEAMLRARPATLSHEQRRAAYDALGELFPLAADVTVEQAQAHGVPAEWTSTPVAATSEVILYLHGGGYAWGSLKSHRHLVSELGRAAAMRTFALDYRLAPEYPFPQALEDAVSGFRFLLDLGLHPQQIAVAGDSAGAGMAVALLVQLKELGISQPACALLLSPWVDMTVTAESYSRNAKRDPVLNRAIMQFLAEQYLGKQPRETPLASPIFADLSGIAPLTIFVGSTEALLDDAIALTRAAGLADVRVRLEIWPNMFHIWPNYHPVLVQGRQGVVEAGKLLREAVQAASRNEG</sequence>
<gene>
    <name evidence="4" type="ORF">P608_06320</name>
</gene>
<comment type="similarity">
    <text evidence="1">Belongs to the 'GDXG' lipolytic enzyme family.</text>
</comment>
<evidence type="ECO:0000259" key="3">
    <source>
        <dbReference type="Pfam" id="PF07859"/>
    </source>
</evidence>